<feature type="region of interest" description="Disordered" evidence="7">
    <location>
        <begin position="300"/>
        <end position="327"/>
    </location>
</feature>
<dbReference type="Pfam" id="PF01569">
    <property type="entry name" value="PAP2"/>
    <property type="match status" value="1"/>
</dbReference>
<dbReference type="CDD" id="cd03390">
    <property type="entry name" value="PAP2_containing_1_like"/>
    <property type="match status" value="1"/>
</dbReference>
<keyword evidence="3 8" id="KW-0812">Transmembrane</keyword>
<keyword evidence="6 8" id="KW-0472">Membrane</keyword>
<evidence type="ECO:0000256" key="4">
    <source>
        <dbReference type="ARBA" id="ARBA00022801"/>
    </source>
</evidence>
<sequence length="335" mass="38689">MEQNTQMHVFVAIKITHQSSKFKSPRESNFVLHTVQSHGARLVRLHMQDWLILLLLAGIDGGLNIIEPFHRYISSDLMTDLKYPLKIPDTVPMWAVPVYAVILPCLVFLIYYHRRKDVYDLHHAVLGLAYFVLITSVVTDSIKDAVGRPRPNFYFRCFPDGIAIFNPNNGDVMCTGDRKLIKEGYKSFPSGHSAWLGFLAWYLSGKIKVFDKRGHAAKICIVLIPYLFAALVAISRVDDYWHHWTDVFTGSMLGIVVSSICYLQFFPFPNCNNGWATHAFIRMMEENSFECDIEEIETTQFQHEDRRDRPTPVEEINGRDRDRGRDREPCRIIAF</sequence>
<feature type="domain" description="Phosphatidic acid phosphatase type 2/haloperoxidase" evidence="9">
    <location>
        <begin position="126"/>
        <end position="262"/>
    </location>
</feature>
<evidence type="ECO:0000256" key="2">
    <source>
        <dbReference type="ARBA" id="ARBA00008816"/>
    </source>
</evidence>
<evidence type="ECO:0000313" key="11">
    <source>
        <dbReference type="Proteomes" id="UP000298416"/>
    </source>
</evidence>
<keyword evidence="5 8" id="KW-1133">Transmembrane helix</keyword>
<comment type="similarity">
    <text evidence="2">Belongs to the PA-phosphatase related phosphoesterase family.</text>
</comment>
<gene>
    <name evidence="10" type="ORF">SASPL_129211</name>
</gene>
<reference evidence="10" key="2">
    <citation type="submission" date="2020-08" db="EMBL/GenBank/DDBJ databases">
        <title>Plant Genome Project.</title>
        <authorList>
            <person name="Zhang R.-G."/>
        </authorList>
    </citation>
    <scope>NUCLEOTIDE SEQUENCE</scope>
    <source>
        <strain evidence="10">Huo1</strain>
        <tissue evidence="10">Leaf</tissue>
    </source>
</reference>
<dbReference type="InterPro" id="IPR043216">
    <property type="entry name" value="PAP-like"/>
</dbReference>
<evidence type="ECO:0000256" key="7">
    <source>
        <dbReference type="SAM" id="MobiDB-lite"/>
    </source>
</evidence>
<protein>
    <recommendedName>
        <fullName evidence="9">Phosphatidic acid phosphatase type 2/haloperoxidase domain-containing protein</fullName>
    </recommendedName>
</protein>
<evidence type="ECO:0000256" key="6">
    <source>
        <dbReference type="ARBA" id="ARBA00023136"/>
    </source>
</evidence>
<dbReference type="InterPro" id="IPR000326">
    <property type="entry name" value="PAP2/HPO"/>
</dbReference>
<comment type="caution">
    <text evidence="10">The sequence shown here is derived from an EMBL/GenBank/DDBJ whole genome shotgun (WGS) entry which is preliminary data.</text>
</comment>
<evidence type="ECO:0000256" key="8">
    <source>
        <dbReference type="SAM" id="Phobius"/>
    </source>
</evidence>
<name>A0A8X8ZMR7_SALSN</name>
<feature type="transmembrane region" description="Helical" evidence="8">
    <location>
        <begin position="216"/>
        <end position="235"/>
    </location>
</feature>
<dbReference type="EMBL" id="PNBA02000010">
    <property type="protein sequence ID" value="KAG6411137.1"/>
    <property type="molecule type" value="Genomic_DNA"/>
</dbReference>
<dbReference type="AlphaFoldDB" id="A0A8X8ZMR7"/>
<accession>A0A8X8ZMR7</accession>
<keyword evidence="11" id="KW-1185">Reference proteome</keyword>
<evidence type="ECO:0000313" key="10">
    <source>
        <dbReference type="EMBL" id="KAG6411137.1"/>
    </source>
</evidence>
<dbReference type="PANTHER" id="PTHR10165">
    <property type="entry name" value="LIPID PHOSPHATE PHOSPHATASE"/>
    <property type="match status" value="1"/>
</dbReference>
<dbReference type="GO" id="GO:0008195">
    <property type="term" value="F:phosphatidate phosphatase activity"/>
    <property type="evidence" value="ECO:0007669"/>
    <property type="project" value="TreeGrafter"/>
</dbReference>
<dbReference type="GO" id="GO:0016020">
    <property type="term" value="C:membrane"/>
    <property type="evidence" value="ECO:0007669"/>
    <property type="project" value="UniProtKB-SubCell"/>
</dbReference>
<evidence type="ECO:0000256" key="5">
    <source>
        <dbReference type="ARBA" id="ARBA00022989"/>
    </source>
</evidence>
<feature type="transmembrane region" description="Helical" evidence="8">
    <location>
        <begin position="50"/>
        <end position="73"/>
    </location>
</feature>
<dbReference type="InterPro" id="IPR036938">
    <property type="entry name" value="PAP2/HPO_sf"/>
</dbReference>
<organism evidence="10">
    <name type="scientific">Salvia splendens</name>
    <name type="common">Scarlet sage</name>
    <dbReference type="NCBI Taxonomy" id="180675"/>
    <lineage>
        <taxon>Eukaryota</taxon>
        <taxon>Viridiplantae</taxon>
        <taxon>Streptophyta</taxon>
        <taxon>Embryophyta</taxon>
        <taxon>Tracheophyta</taxon>
        <taxon>Spermatophyta</taxon>
        <taxon>Magnoliopsida</taxon>
        <taxon>eudicotyledons</taxon>
        <taxon>Gunneridae</taxon>
        <taxon>Pentapetalae</taxon>
        <taxon>asterids</taxon>
        <taxon>lamiids</taxon>
        <taxon>Lamiales</taxon>
        <taxon>Lamiaceae</taxon>
        <taxon>Nepetoideae</taxon>
        <taxon>Mentheae</taxon>
        <taxon>Salviinae</taxon>
        <taxon>Salvia</taxon>
        <taxon>Salvia subgen. Calosphace</taxon>
        <taxon>core Calosphace</taxon>
    </lineage>
</organism>
<dbReference type="GO" id="GO:0046839">
    <property type="term" value="P:phospholipid dephosphorylation"/>
    <property type="evidence" value="ECO:0007669"/>
    <property type="project" value="TreeGrafter"/>
</dbReference>
<dbReference type="SMART" id="SM00014">
    <property type="entry name" value="acidPPc"/>
    <property type="match status" value="1"/>
</dbReference>
<feature type="transmembrane region" description="Helical" evidence="8">
    <location>
        <begin position="93"/>
        <end position="112"/>
    </location>
</feature>
<evidence type="ECO:0000256" key="3">
    <source>
        <dbReference type="ARBA" id="ARBA00022692"/>
    </source>
</evidence>
<dbReference type="GO" id="GO:0006644">
    <property type="term" value="P:phospholipid metabolic process"/>
    <property type="evidence" value="ECO:0007669"/>
    <property type="project" value="InterPro"/>
</dbReference>
<dbReference type="PANTHER" id="PTHR10165:SF91">
    <property type="entry name" value="LIPID PHOSPHATE PHOSPHATASE-LIKE PROTEIN"/>
    <property type="match status" value="1"/>
</dbReference>
<proteinExistence type="inferred from homology"/>
<dbReference type="SUPFAM" id="SSF48317">
    <property type="entry name" value="Acid phosphatase/Vanadium-dependent haloperoxidase"/>
    <property type="match status" value="1"/>
</dbReference>
<dbReference type="Gene3D" id="1.20.144.10">
    <property type="entry name" value="Phosphatidic acid phosphatase type 2/haloperoxidase"/>
    <property type="match status" value="1"/>
</dbReference>
<feature type="transmembrane region" description="Helical" evidence="8">
    <location>
        <begin position="247"/>
        <end position="265"/>
    </location>
</feature>
<feature type="compositionally biased region" description="Basic and acidic residues" evidence="7">
    <location>
        <begin position="302"/>
        <end position="327"/>
    </location>
</feature>
<dbReference type="FunFam" id="1.20.144.10:FF:000001">
    <property type="entry name" value="Lipid phosphate phosphatase 2"/>
    <property type="match status" value="1"/>
</dbReference>
<evidence type="ECO:0000259" key="9">
    <source>
        <dbReference type="SMART" id="SM00014"/>
    </source>
</evidence>
<keyword evidence="4" id="KW-0378">Hydrolase</keyword>
<evidence type="ECO:0000256" key="1">
    <source>
        <dbReference type="ARBA" id="ARBA00004141"/>
    </source>
</evidence>
<comment type="subcellular location">
    <subcellularLocation>
        <location evidence="1">Membrane</location>
        <topology evidence="1">Multi-pass membrane protein</topology>
    </subcellularLocation>
</comment>
<reference evidence="10" key="1">
    <citation type="submission" date="2018-01" db="EMBL/GenBank/DDBJ databases">
        <authorList>
            <person name="Mao J.F."/>
        </authorList>
    </citation>
    <scope>NUCLEOTIDE SEQUENCE</scope>
    <source>
        <strain evidence="10">Huo1</strain>
        <tissue evidence="10">Leaf</tissue>
    </source>
</reference>
<dbReference type="Proteomes" id="UP000298416">
    <property type="component" value="Unassembled WGS sequence"/>
</dbReference>